<evidence type="ECO:0000313" key="9">
    <source>
        <dbReference type="EMBL" id="PQL93207.1"/>
    </source>
</evidence>
<dbReference type="PANTHER" id="PTHR43399">
    <property type="entry name" value="SUBTILISIN-RELATED"/>
    <property type="match status" value="1"/>
</dbReference>
<dbReference type="Gene3D" id="3.40.50.200">
    <property type="entry name" value="Peptidase S8/S53 domain"/>
    <property type="match status" value="1"/>
</dbReference>
<dbReference type="Pfam" id="PF18962">
    <property type="entry name" value="Por_Secre_tail"/>
    <property type="match status" value="1"/>
</dbReference>
<name>A0A2S8AE31_9FLAO</name>
<dbReference type="SUPFAM" id="SSF49785">
    <property type="entry name" value="Galactose-binding domain-like"/>
    <property type="match status" value="1"/>
</dbReference>
<dbReference type="InterPro" id="IPR034058">
    <property type="entry name" value="TagA/B/C/D_pept_dom"/>
</dbReference>
<dbReference type="Pfam" id="PF00082">
    <property type="entry name" value="Peptidase_S8"/>
    <property type="match status" value="1"/>
</dbReference>
<sequence>MKKKLFSILFFYFACWVFSQSLEDRQAIIRSNNEETISLMQKQIQAFSVDKKQKIDNFLNKNPEVLKRYEKDGVIYEIADISPFGTPIYYKTLNEGSSKTIQASSLYTGGELGLEINGENMVAGVWDSGLVLPTHVEFAGGKITVGDGVQKVNSHSTHVAGTIAAKGIDPKAKGIAPESSIISYDWINDFDEMSNFAANGYLVSNHSYGQASIDNNKFVLPTLYFGSYMKSAYQADLITYANKNYQIVQAAGNDRANAWYINPHKKGYELITTTGVSKNVLTVAAVEELLNYTKPSDVKMSTFSSPGPTDDGRIKPNISAKGVKVYSTYDNPDNKSYKELPGTSMAAPAITGAVLLLQQHYKNLNTVYMRSATVRGLLQHTALEAGAFDGPDYSFGWGLANVKASAEAITNNKNASLIEENILENNKTYTKIISIEDDKKPLIVSISWTDLPAKNFNLDETDPDVVYLVNDLDVRVTDPSGKIYYPWKLDGKKPWLSATQGDNIVDNFERIDIPNPKKGIYTITVSHKGNLQEIDASGNQIIGNQEYSLIITSSGLNLNPEAPLKLEANQLYPNPAKDILNIFIKSAGKYEIYDVTGKFIQSGELLEGENTIKVSDLSAGVYFFKSKTGSKSHTQKIIIL</sequence>
<dbReference type="InterPro" id="IPR026444">
    <property type="entry name" value="Secre_tail"/>
</dbReference>
<accession>A0A2S8AE31</accession>
<evidence type="ECO:0000256" key="2">
    <source>
        <dbReference type="ARBA" id="ARBA00022670"/>
    </source>
</evidence>
<dbReference type="InterPro" id="IPR015500">
    <property type="entry name" value="Peptidase_S8_subtilisin-rel"/>
</dbReference>
<keyword evidence="10" id="KW-1185">Reference proteome</keyword>
<dbReference type="OrthoDB" id="9792152at2"/>
<evidence type="ECO:0000259" key="7">
    <source>
        <dbReference type="Pfam" id="PF00082"/>
    </source>
</evidence>
<comment type="similarity">
    <text evidence="1 6">Belongs to the peptidase S8 family.</text>
</comment>
<keyword evidence="4 6" id="KW-0378">Hydrolase</keyword>
<feature type="active site" description="Charge relay system" evidence="6">
    <location>
        <position position="127"/>
    </location>
</feature>
<dbReference type="InterPro" id="IPR000209">
    <property type="entry name" value="Peptidase_S8/S53_dom"/>
</dbReference>
<dbReference type="GO" id="GO:0004252">
    <property type="term" value="F:serine-type endopeptidase activity"/>
    <property type="evidence" value="ECO:0007669"/>
    <property type="project" value="UniProtKB-UniRule"/>
</dbReference>
<keyword evidence="5 6" id="KW-0720">Serine protease</keyword>
<evidence type="ECO:0000256" key="6">
    <source>
        <dbReference type="PROSITE-ProRule" id="PRU01240"/>
    </source>
</evidence>
<dbReference type="InterPro" id="IPR018247">
    <property type="entry name" value="EF_Hand_1_Ca_BS"/>
</dbReference>
<dbReference type="Gene3D" id="2.60.120.380">
    <property type="match status" value="1"/>
</dbReference>
<evidence type="ECO:0000256" key="1">
    <source>
        <dbReference type="ARBA" id="ARBA00011073"/>
    </source>
</evidence>
<dbReference type="AlphaFoldDB" id="A0A2S8AE31"/>
<dbReference type="PRINTS" id="PR00723">
    <property type="entry name" value="SUBTILISIN"/>
</dbReference>
<dbReference type="InterPro" id="IPR036852">
    <property type="entry name" value="Peptidase_S8/S53_dom_sf"/>
</dbReference>
<comment type="caution">
    <text evidence="9">The sequence shown here is derived from an EMBL/GenBank/DDBJ whole genome shotgun (WGS) entry which is preliminary data.</text>
</comment>
<keyword evidence="3" id="KW-0732">Signal</keyword>
<dbReference type="NCBIfam" id="TIGR04183">
    <property type="entry name" value="Por_Secre_tail"/>
    <property type="match status" value="1"/>
</dbReference>
<dbReference type="EMBL" id="PSZM01000036">
    <property type="protein sequence ID" value="PQL93207.1"/>
    <property type="molecule type" value="Genomic_DNA"/>
</dbReference>
<evidence type="ECO:0000259" key="8">
    <source>
        <dbReference type="Pfam" id="PF18962"/>
    </source>
</evidence>
<dbReference type="CDD" id="cd04842">
    <property type="entry name" value="Peptidases_S8_Kp43_protease"/>
    <property type="match status" value="1"/>
</dbReference>
<dbReference type="Proteomes" id="UP000238042">
    <property type="component" value="Unassembled WGS sequence"/>
</dbReference>
<evidence type="ECO:0000256" key="3">
    <source>
        <dbReference type="ARBA" id="ARBA00022729"/>
    </source>
</evidence>
<feature type="active site" description="Charge relay system" evidence="6">
    <location>
        <position position="344"/>
    </location>
</feature>
<dbReference type="SUPFAM" id="SSF52743">
    <property type="entry name" value="Subtilisin-like"/>
    <property type="match status" value="1"/>
</dbReference>
<feature type="domain" description="Secretion system C-terminal sorting" evidence="8">
    <location>
        <begin position="571"/>
        <end position="639"/>
    </location>
</feature>
<dbReference type="PROSITE" id="PS00138">
    <property type="entry name" value="SUBTILASE_SER"/>
    <property type="match status" value="1"/>
</dbReference>
<dbReference type="InterPro" id="IPR051048">
    <property type="entry name" value="Peptidase_S8/S53_subtilisin"/>
</dbReference>
<dbReference type="PROSITE" id="PS00018">
    <property type="entry name" value="EF_HAND_1"/>
    <property type="match status" value="1"/>
</dbReference>
<dbReference type="PROSITE" id="PS51892">
    <property type="entry name" value="SUBTILASE"/>
    <property type="match status" value="1"/>
</dbReference>
<feature type="domain" description="Peptidase S8/S53" evidence="7">
    <location>
        <begin position="145"/>
        <end position="398"/>
    </location>
</feature>
<evidence type="ECO:0000256" key="4">
    <source>
        <dbReference type="ARBA" id="ARBA00022801"/>
    </source>
</evidence>
<feature type="active site" description="Charge relay system" evidence="6">
    <location>
        <position position="155"/>
    </location>
</feature>
<dbReference type="GO" id="GO:0006508">
    <property type="term" value="P:proteolysis"/>
    <property type="evidence" value="ECO:0007669"/>
    <property type="project" value="UniProtKB-KW"/>
</dbReference>
<dbReference type="InterPro" id="IPR008979">
    <property type="entry name" value="Galactose-bd-like_sf"/>
</dbReference>
<organism evidence="9 10">
    <name type="scientific">Apibacter adventoris</name>
    <dbReference type="NCBI Taxonomy" id="1679466"/>
    <lineage>
        <taxon>Bacteria</taxon>
        <taxon>Pseudomonadati</taxon>
        <taxon>Bacteroidota</taxon>
        <taxon>Flavobacteriia</taxon>
        <taxon>Flavobacteriales</taxon>
        <taxon>Weeksellaceae</taxon>
        <taxon>Apibacter</taxon>
    </lineage>
</organism>
<protein>
    <submittedName>
        <fullName evidence="9">Peptidase S8</fullName>
    </submittedName>
</protein>
<proteinExistence type="inferred from homology"/>
<dbReference type="PANTHER" id="PTHR43399:SF4">
    <property type="entry name" value="CELL WALL-ASSOCIATED PROTEASE"/>
    <property type="match status" value="1"/>
</dbReference>
<keyword evidence="2 6" id="KW-0645">Protease</keyword>
<dbReference type="InterPro" id="IPR023828">
    <property type="entry name" value="Peptidase_S8_Ser-AS"/>
</dbReference>
<reference evidence="9 10" key="1">
    <citation type="submission" date="2018-02" db="EMBL/GenBank/DDBJ databases">
        <title>Genome sequences of Apibacter spp., gut symbionts of Asian honey bees.</title>
        <authorList>
            <person name="Kwong W.K."/>
            <person name="Steele M.I."/>
            <person name="Moran N.A."/>
        </authorList>
    </citation>
    <scope>NUCLEOTIDE SEQUENCE [LARGE SCALE GENOMIC DNA]</scope>
    <source>
        <strain evidence="10">wkB301</strain>
    </source>
</reference>
<evidence type="ECO:0000256" key="5">
    <source>
        <dbReference type="ARBA" id="ARBA00022825"/>
    </source>
</evidence>
<dbReference type="RefSeq" id="WP_105246782.1">
    <property type="nucleotide sequence ID" value="NZ_PSZM01000036.1"/>
</dbReference>
<gene>
    <name evidence="9" type="ORF">C4S77_05980</name>
</gene>
<evidence type="ECO:0000313" key="10">
    <source>
        <dbReference type="Proteomes" id="UP000238042"/>
    </source>
</evidence>